<reference evidence="1" key="1">
    <citation type="journal article" date="2021" name="PeerJ">
        <title>Extensive microbial diversity within the chicken gut microbiome revealed by metagenomics and culture.</title>
        <authorList>
            <person name="Gilroy R."/>
            <person name="Ravi A."/>
            <person name="Getino M."/>
            <person name="Pursley I."/>
            <person name="Horton D.L."/>
            <person name="Alikhan N.F."/>
            <person name="Baker D."/>
            <person name="Gharbi K."/>
            <person name="Hall N."/>
            <person name="Watson M."/>
            <person name="Adriaenssens E.M."/>
            <person name="Foster-Nyarko E."/>
            <person name="Jarju S."/>
            <person name="Secka A."/>
            <person name="Antonio M."/>
            <person name="Oren A."/>
            <person name="Chaudhuri R.R."/>
            <person name="La Ragione R."/>
            <person name="Hildebrand F."/>
            <person name="Pallen M.J."/>
        </authorList>
    </citation>
    <scope>NUCLEOTIDE SEQUENCE</scope>
    <source>
        <strain evidence="1">Gambia15-2214</strain>
    </source>
</reference>
<name>A0A9E2L2V6_9SPIR</name>
<keyword evidence="1" id="KW-0282">Flagellum</keyword>
<dbReference type="AlphaFoldDB" id="A0A9E2L2V6"/>
<evidence type="ECO:0000313" key="2">
    <source>
        <dbReference type="Proteomes" id="UP000823914"/>
    </source>
</evidence>
<dbReference type="SUPFAM" id="SSF140566">
    <property type="entry name" value="FlgN-like"/>
    <property type="match status" value="1"/>
</dbReference>
<reference evidence="1" key="2">
    <citation type="submission" date="2021-04" db="EMBL/GenBank/DDBJ databases">
        <authorList>
            <person name="Gilroy R."/>
        </authorList>
    </citation>
    <scope>NUCLEOTIDE SEQUENCE</scope>
    <source>
        <strain evidence="1">Gambia15-2214</strain>
    </source>
</reference>
<comment type="caution">
    <text evidence="1">The sequence shown here is derived from an EMBL/GenBank/DDBJ whole genome shotgun (WGS) entry which is preliminary data.</text>
</comment>
<proteinExistence type="predicted"/>
<keyword evidence="1" id="KW-0966">Cell projection</keyword>
<sequence length="156" mass="18042">MELTQAEIEERTAILKHLRSLLEKQRAKFQEYLEVLEAQNKAIPQENPELLAAHTDLGQQIADSIVSLQKVIVPFEELYHQKVLDTGTEEEIPRLHADLEALQQKVLHQNKINRELLAVHMEQIQQRISDLHNPYKNTKSVYTHSDHIATQISIDV</sequence>
<dbReference type="Proteomes" id="UP000823914">
    <property type="component" value="Unassembled WGS sequence"/>
</dbReference>
<keyword evidence="1" id="KW-0969">Cilium</keyword>
<gene>
    <name evidence="1" type="ORF">IAA16_03350</name>
</gene>
<evidence type="ECO:0000313" key="1">
    <source>
        <dbReference type="EMBL" id="MBU3849581.1"/>
    </source>
</evidence>
<dbReference type="InterPro" id="IPR036679">
    <property type="entry name" value="FlgN-like_sf"/>
</dbReference>
<organism evidence="1 2">
    <name type="scientific">Candidatus Treponema excrementipullorum</name>
    <dbReference type="NCBI Taxonomy" id="2838768"/>
    <lineage>
        <taxon>Bacteria</taxon>
        <taxon>Pseudomonadati</taxon>
        <taxon>Spirochaetota</taxon>
        <taxon>Spirochaetia</taxon>
        <taxon>Spirochaetales</taxon>
        <taxon>Treponemataceae</taxon>
        <taxon>Treponema</taxon>
    </lineage>
</organism>
<accession>A0A9E2L2V6</accession>
<protein>
    <submittedName>
        <fullName evidence="1">Flagellar biosynthesis protein FlgN</fullName>
    </submittedName>
</protein>
<dbReference type="GO" id="GO:0044780">
    <property type="term" value="P:bacterial-type flagellum assembly"/>
    <property type="evidence" value="ECO:0007669"/>
    <property type="project" value="InterPro"/>
</dbReference>
<dbReference type="EMBL" id="JAHLFV010000072">
    <property type="protein sequence ID" value="MBU3849581.1"/>
    <property type="molecule type" value="Genomic_DNA"/>
</dbReference>